<keyword evidence="3" id="KW-1185">Reference proteome</keyword>
<dbReference type="Proteomes" id="UP001174136">
    <property type="component" value="Unassembled WGS sequence"/>
</dbReference>
<dbReference type="EMBL" id="JAOPHQ010002276">
    <property type="protein sequence ID" value="KAK0147974.1"/>
    <property type="molecule type" value="Genomic_DNA"/>
</dbReference>
<evidence type="ECO:0000313" key="3">
    <source>
        <dbReference type="Proteomes" id="UP001174136"/>
    </source>
</evidence>
<feature type="compositionally biased region" description="Polar residues" evidence="1">
    <location>
        <begin position="113"/>
        <end position="126"/>
    </location>
</feature>
<gene>
    <name evidence="2" type="ORF">N1851_012341</name>
</gene>
<name>A0AA47MWR9_MERPO</name>
<accession>A0AA47MWR9</accession>
<sequence>MTTETKRSTYFNALELEVLMLAYGEYEHIFRRRCNTAAAAKERETQGRTLLPESTPKTGVALWLKASPGGSSSESVTPQDTIVDGVICLVQRPTETTVNPAAVSIPYSDLASDGSSKYSETESFPASQEEEEDDEETLSAATGRDPEGPTENMAGHHQEEGPSTSTAQLDTLPVKELYWVHLLKTIQKTEKEMVYLDRKIKKPTSKFYYWNAS</sequence>
<proteinExistence type="predicted"/>
<dbReference type="AlphaFoldDB" id="A0AA47MWR9"/>
<feature type="region of interest" description="Disordered" evidence="1">
    <location>
        <begin position="109"/>
        <end position="168"/>
    </location>
</feature>
<organism evidence="2 3">
    <name type="scientific">Merluccius polli</name>
    <name type="common">Benguela hake</name>
    <name type="synonym">Merluccius cadenati</name>
    <dbReference type="NCBI Taxonomy" id="89951"/>
    <lineage>
        <taxon>Eukaryota</taxon>
        <taxon>Metazoa</taxon>
        <taxon>Chordata</taxon>
        <taxon>Craniata</taxon>
        <taxon>Vertebrata</taxon>
        <taxon>Euteleostomi</taxon>
        <taxon>Actinopterygii</taxon>
        <taxon>Neopterygii</taxon>
        <taxon>Teleostei</taxon>
        <taxon>Neoteleostei</taxon>
        <taxon>Acanthomorphata</taxon>
        <taxon>Zeiogadaria</taxon>
        <taxon>Gadariae</taxon>
        <taxon>Gadiformes</taxon>
        <taxon>Gadoidei</taxon>
        <taxon>Merlucciidae</taxon>
        <taxon>Merluccius</taxon>
    </lineage>
</organism>
<evidence type="ECO:0000256" key="1">
    <source>
        <dbReference type="SAM" id="MobiDB-lite"/>
    </source>
</evidence>
<reference evidence="2" key="1">
    <citation type="journal article" date="2023" name="Front. Mar. Sci.">
        <title>A new Merluccius polli reference genome to investigate the effects of global change in West African waters.</title>
        <authorList>
            <person name="Mateo J.L."/>
            <person name="Blanco-Fernandez C."/>
            <person name="Garcia-Vazquez E."/>
            <person name="Machado-Schiaffino G."/>
        </authorList>
    </citation>
    <scope>NUCLEOTIDE SEQUENCE</scope>
    <source>
        <strain evidence="2">C29</strain>
        <tissue evidence="2">Fin</tissue>
    </source>
</reference>
<comment type="caution">
    <text evidence="2">The sequence shown here is derived from an EMBL/GenBank/DDBJ whole genome shotgun (WGS) entry which is preliminary data.</text>
</comment>
<feature type="compositionally biased region" description="Acidic residues" evidence="1">
    <location>
        <begin position="128"/>
        <end position="137"/>
    </location>
</feature>
<evidence type="ECO:0000313" key="2">
    <source>
        <dbReference type="EMBL" id="KAK0147974.1"/>
    </source>
</evidence>
<protein>
    <submittedName>
        <fullName evidence="2">Uncharacterized protein</fullName>
    </submittedName>
</protein>